<evidence type="ECO:0000313" key="1">
    <source>
        <dbReference type="EMBL" id="KCV34339.1"/>
    </source>
</evidence>
<accession>A0ABR4REQ4</accession>
<keyword evidence="2" id="KW-1185">Reference proteome</keyword>
<comment type="caution">
    <text evidence="1">The sequence shown here is derived from an EMBL/GenBank/DDBJ whole genome shotgun (WGS) entry which is preliminary data.</text>
</comment>
<gene>
    <name evidence="1" type="ORF">L490_2693</name>
</gene>
<reference evidence="1 2" key="1">
    <citation type="submission" date="2014-03" db="EMBL/GenBank/DDBJ databases">
        <title>Genome sequence of Bordetella bronchiseptica.</title>
        <authorList>
            <person name="Harvill E."/>
            <person name="Goodfield L.L."/>
            <person name="Ivanov Y.V."/>
            <person name="Meyer J.A."/>
            <person name="Muse S.J."/>
            <person name="Jacobs N."/>
            <person name="Bendor L."/>
            <person name="Smallridge W.E."/>
            <person name="Brinkac L.M."/>
            <person name="Sanka R."/>
            <person name="Kim M."/>
            <person name="Losada L."/>
        </authorList>
    </citation>
    <scope>NUCLEOTIDE SEQUENCE [LARGE SCALE GENOMIC DNA]</scope>
    <source>
        <strain evidence="1 2">00-P-2796</strain>
    </source>
</reference>
<organism evidence="1 2">
    <name type="scientific">Bordetella bronchiseptica 00-P-2796</name>
    <dbReference type="NCBI Taxonomy" id="1331199"/>
    <lineage>
        <taxon>Bacteria</taxon>
        <taxon>Pseudomonadati</taxon>
        <taxon>Pseudomonadota</taxon>
        <taxon>Betaproteobacteria</taxon>
        <taxon>Burkholderiales</taxon>
        <taxon>Alcaligenaceae</taxon>
        <taxon>Bordetella</taxon>
    </lineage>
</organism>
<sequence length="38" mass="4595">MFQKLIGVQERKGQEKELGKLPYKRANYCKFRAEYKSE</sequence>
<dbReference type="Proteomes" id="UP000025756">
    <property type="component" value="Unassembled WGS sequence"/>
</dbReference>
<name>A0ABR4REQ4_BORBO</name>
<dbReference type="EMBL" id="JGWH01000103">
    <property type="protein sequence ID" value="KCV34339.1"/>
    <property type="molecule type" value="Genomic_DNA"/>
</dbReference>
<evidence type="ECO:0000313" key="2">
    <source>
        <dbReference type="Proteomes" id="UP000025756"/>
    </source>
</evidence>
<protein>
    <submittedName>
        <fullName evidence="1">Uncharacterized protein</fullName>
    </submittedName>
</protein>
<proteinExistence type="predicted"/>